<evidence type="ECO:0000256" key="2">
    <source>
        <dbReference type="SAM" id="Phobius"/>
    </source>
</evidence>
<name>A0A381VMI1_9ZZZZ</name>
<dbReference type="EMBL" id="UINC01009246">
    <property type="protein sequence ID" value="SVA41492.1"/>
    <property type="molecule type" value="Genomic_DNA"/>
</dbReference>
<organism evidence="3">
    <name type="scientific">marine metagenome</name>
    <dbReference type="NCBI Taxonomy" id="408172"/>
    <lineage>
        <taxon>unclassified sequences</taxon>
        <taxon>metagenomes</taxon>
        <taxon>ecological metagenomes</taxon>
    </lineage>
</organism>
<keyword evidence="2" id="KW-0812">Transmembrane</keyword>
<feature type="region of interest" description="Disordered" evidence="1">
    <location>
        <begin position="398"/>
        <end position="473"/>
    </location>
</feature>
<dbReference type="InterPro" id="IPR008557">
    <property type="entry name" value="PhoX"/>
</dbReference>
<feature type="non-terminal residue" evidence="3">
    <location>
        <position position="1"/>
    </location>
</feature>
<accession>A0A381VMI1</accession>
<gene>
    <name evidence="3" type="ORF">METZ01_LOCUS94346</name>
</gene>
<dbReference type="PANTHER" id="PTHR35399:SF4">
    <property type="entry name" value="MEMBRANE PROTEIN"/>
    <property type="match status" value="1"/>
</dbReference>
<dbReference type="Pfam" id="PF05787">
    <property type="entry name" value="PhoX"/>
    <property type="match status" value="1"/>
</dbReference>
<evidence type="ECO:0000313" key="3">
    <source>
        <dbReference type="EMBL" id="SVA41492.1"/>
    </source>
</evidence>
<feature type="compositionally biased region" description="Low complexity" evidence="1">
    <location>
        <begin position="409"/>
        <end position="473"/>
    </location>
</feature>
<dbReference type="PANTHER" id="PTHR35399">
    <property type="entry name" value="SLR8030 PROTEIN"/>
    <property type="match status" value="1"/>
</dbReference>
<evidence type="ECO:0008006" key="4">
    <source>
        <dbReference type="Google" id="ProtNLM"/>
    </source>
</evidence>
<sequence length="527" mass="54237">VGAGTLTSARMASAKVVDEAQPGDGPYGSLEGVEPDENGLVLPEGFTSRIVAIGGDPVGDTGYEWHLFPDGAATFDDGEGGWYYTCNSEVFNFLTPGEQRGGVSAIHFDADGEILDAYRILEGSHSNCAGGVTPWGAWLSCEEAYIGAGLVWECDPTGVNEAVAHPAMGNWAHEAAAVDPVDEMVYLTEDNPEGLLYRYTPDAYPDLSSGTLEAMLVGDDGSVTWAAVPDPSAAETPTREQVPGAFLTPGGEGIWYHDGSIWFTTKTDNRVHAVDLRAQQYTLIWDGTGDRQPLTGVDNITVEEGSGDLFVAEDGGNLEVVVITPEGEVAPFCRIPDPAHESSEITGPCFNPNRNRLYFSSQRGPGNKLTRDVIEAIDWGDAPDGLAVGVTYEVTGPFRGEFVPPPPTTTTTTTTTTTAAPTTTTAAPTTTTAAPTTTTAAPTTTTAAPTTTTAAPTTTTAAPTTTQAPTTTLAKAAQTAAAASDDGGGGGSGLVVGIGAAAVVAAGAAALALRNRRGGSEGTDEAG</sequence>
<dbReference type="SUPFAM" id="SSF63829">
    <property type="entry name" value="Calcium-dependent phosphotriesterase"/>
    <property type="match status" value="1"/>
</dbReference>
<evidence type="ECO:0000256" key="1">
    <source>
        <dbReference type="SAM" id="MobiDB-lite"/>
    </source>
</evidence>
<protein>
    <recommendedName>
        <fullName evidence="4">Translocation protein TolB</fullName>
    </recommendedName>
</protein>
<dbReference type="AlphaFoldDB" id="A0A381VMI1"/>
<feature type="transmembrane region" description="Helical" evidence="2">
    <location>
        <begin position="494"/>
        <end position="513"/>
    </location>
</feature>
<reference evidence="3" key="1">
    <citation type="submission" date="2018-05" db="EMBL/GenBank/DDBJ databases">
        <authorList>
            <person name="Lanie J.A."/>
            <person name="Ng W.-L."/>
            <person name="Kazmierczak K.M."/>
            <person name="Andrzejewski T.M."/>
            <person name="Davidsen T.M."/>
            <person name="Wayne K.J."/>
            <person name="Tettelin H."/>
            <person name="Glass J.I."/>
            <person name="Rusch D."/>
            <person name="Podicherti R."/>
            <person name="Tsui H.-C.T."/>
            <person name="Winkler M.E."/>
        </authorList>
    </citation>
    <scope>NUCLEOTIDE SEQUENCE</scope>
</reference>
<keyword evidence="2" id="KW-1133">Transmembrane helix</keyword>
<keyword evidence="2" id="KW-0472">Membrane</keyword>
<proteinExistence type="predicted"/>